<proteinExistence type="predicted"/>
<dbReference type="NCBIfam" id="NF033542">
    <property type="entry name" value="transpos_IS110"/>
    <property type="match status" value="1"/>
</dbReference>
<organism evidence="3 4">
    <name type="scientific">Mycolicibacterium chlorophenolicum</name>
    <dbReference type="NCBI Taxonomy" id="37916"/>
    <lineage>
        <taxon>Bacteria</taxon>
        <taxon>Bacillati</taxon>
        <taxon>Actinomycetota</taxon>
        <taxon>Actinomycetes</taxon>
        <taxon>Mycobacteriales</taxon>
        <taxon>Mycobacteriaceae</taxon>
        <taxon>Mycolicibacterium</taxon>
    </lineage>
</organism>
<feature type="domain" description="Transposase IS110-like N-terminal" evidence="1">
    <location>
        <begin position="75"/>
        <end position="227"/>
    </location>
</feature>
<dbReference type="InterPro" id="IPR003346">
    <property type="entry name" value="Transposase_20"/>
</dbReference>
<sequence length="410" mass="44913">MLPVVVTGLARRTPVAFGLTPRVACRPATTNSVEWLKRGLFDPKLVCPPRNRNPFEQRNNVPSTLNTSTPSVMIAIDPHKRSWTAAAVDTRLQPLATIRVPVSRDGYRTLLRFARRWPDTAWAIEGASGLGAPLTVRLRQDGITVLDVPAKLAARVRLLSRGHGRKSDEADAVSVGVAAHTSSSLNTAEIDSATTALRALVEHRDDLVKTRTQTINRLHTVLTHLIPGGASRDLNTARAAELLRTVRPRDTAGKTLRALAADLISELRGLDRRIDKAVHDIETAVKICGTTLTELHGIGALTAAKIVSRVGSIHRFDSPAAFASYTGTAPIEVSSGDVVRHRLSRAGDRQLNYCLHVMAITQIRRDTPGRTYYLRKRANGKSHSEAMRCLKRRLSDSVYRQLLNDANTTT</sequence>
<dbReference type="GO" id="GO:0003677">
    <property type="term" value="F:DNA binding"/>
    <property type="evidence" value="ECO:0007669"/>
    <property type="project" value="InterPro"/>
</dbReference>
<dbReference type="InterPro" id="IPR002525">
    <property type="entry name" value="Transp_IS110-like_N"/>
</dbReference>
<feature type="domain" description="Transposase IS116/IS110/IS902 C-terminal" evidence="2">
    <location>
        <begin position="291"/>
        <end position="373"/>
    </location>
</feature>
<dbReference type="Proteomes" id="UP000036513">
    <property type="component" value="Unassembled WGS sequence"/>
</dbReference>
<dbReference type="GO" id="GO:0004803">
    <property type="term" value="F:transposase activity"/>
    <property type="evidence" value="ECO:0007669"/>
    <property type="project" value="InterPro"/>
</dbReference>
<dbReference type="PANTHER" id="PTHR33055">
    <property type="entry name" value="TRANSPOSASE FOR INSERTION SEQUENCE ELEMENT IS1111A"/>
    <property type="match status" value="1"/>
</dbReference>
<dbReference type="InterPro" id="IPR047650">
    <property type="entry name" value="Transpos_IS110"/>
</dbReference>
<dbReference type="EMBL" id="JYNL01000019">
    <property type="protein sequence ID" value="KMO79152.1"/>
    <property type="molecule type" value="Genomic_DNA"/>
</dbReference>
<evidence type="ECO:0000259" key="2">
    <source>
        <dbReference type="Pfam" id="PF02371"/>
    </source>
</evidence>
<dbReference type="GO" id="GO:0006313">
    <property type="term" value="P:DNA transposition"/>
    <property type="evidence" value="ECO:0007669"/>
    <property type="project" value="InterPro"/>
</dbReference>
<evidence type="ECO:0000313" key="3">
    <source>
        <dbReference type="EMBL" id="KMO79152.1"/>
    </source>
</evidence>
<evidence type="ECO:0000259" key="1">
    <source>
        <dbReference type="Pfam" id="PF01548"/>
    </source>
</evidence>
<evidence type="ECO:0000313" key="4">
    <source>
        <dbReference type="Proteomes" id="UP000036513"/>
    </source>
</evidence>
<keyword evidence="4" id="KW-1185">Reference proteome</keyword>
<comment type="caution">
    <text evidence="3">The sequence shown here is derived from an EMBL/GenBank/DDBJ whole genome shotgun (WGS) entry which is preliminary data.</text>
</comment>
<dbReference type="PANTHER" id="PTHR33055:SF16">
    <property type="entry name" value="TRANSPOSASE FOR INSERTION SEQUENCE ELEMENT IS1547"/>
    <property type="match status" value="1"/>
</dbReference>
<dbReference type="AlphaFoldDB" id="A0A0J6WBS5"/>
<protein>
    <submittedName>
        <fullName evidence="3">Transposase IS116/IS110/IS902 family protein</fullName>
    </submittedName>
</protein>
<gene>
    <name evidence="3" type="ORF">MCHLDSM_01820</name>
</gene>
<dbReference type="Pfam" id="PF01548">
    <property type="entry name" value="DEDD_Tnp_IS110"/>
    <property type="match status" value="1"/>
</dbReference>
<dbReference type="Pfam" id="PF02371">
    <property type="entry name" value="Transposase_20"/>
    <property type="match status" value="1"/>
</dbReference>
<dbReference type="STRING" id="37916.MCHLDSM_01820"/>
<accession>A0A0J6WBS5</accession>
<dbReference type="PATRIC" id="fig|37916.4.peg.1740"/>
<name>A0A0J6WBS5_9MYCO</name>
<reference evidence="3 4" key="1">
    <citation type="journal article" date="2015" name="Genome Biol. Evol.">
        <title>Characterization of Three Mycobacterium spp. with Potential Use in Bioremediation by Genome Sequencing and Comparative Genomics.</title>
        <authorList>
            <person name="Das S."/>
            <person name="Pettersson B.M."/>
            <person name="Behra P.R."/>
            <person name="Ramesh M."/>
            <person name="Dasgupta S."/>
            <person name="Bhattacharya A."/>
            <person name="Kirsebom L.A."/>
        </authorList>
    </citation>
    <scope>NUCLEOTIDE SEQUENCE [LARGE SCALE GENOMIC DNA]</scope>
    <source>
        <strain evidence="3 4">DSM 43826</strain>
    </source>
</reference>